<dbReference type="EMBL" id="JACCFY010000001">
    <property type="protein sequence ID" value="NYJ78169.1"/>
    <property type="molecule type" value="Genomic_DNA"/>
</dbReference>
<evidence type="ECO:0000313" key="3">
    <source>
        <dbReference type="Proteomes" id="UP000535437"/>
    </source>
</evidence>
<dbReference type="Proteomes" id="UP000535437">
    <property type="component" value="Unassembled WGS sequence"/>
</dbReference>
<dbReference type="PANTHER" id="PTHR39420:SF1">
    <property type="entry name" value="HYDROLASE"/>
    <property type="match status" value="1"/>
</dbReference>
<gene>
    <name evidence="2" type="ORF">HNR09_001580</name>
</gene>
<keyword evidence="3" id="KW-1185">Reference proteome</keyword>
<name>A0A7Z0K8Y0_9MICC</name>
<dbReference type="NCBIfam" id="TIGR03624">
    <property type="entry name" value="putative hydrolase"/>
    <property type="match status" value="2"/>
</dbReference>
<protein>
    <submittedName>
        <fullName evidence="2">Coenzyme F420 biosynthesis associated uncharacterized protein</fullName>
    </submittedName>
</protein>
<dbReference type="NCBIfam" id="TIGR03883">
    <property type="entry name" value="DUF2342_F420"/>
    <property type="match status" value="2"/>
</dbReference>
<dbReference type="PANTHER" id="PTHR39420">
    <property type="match status" value="1"/>
</dbReference>
<proteinExistence type="predicted"/>
<sequence>MEHTVAEPSTENPADGTPAESPADLLIAWDVAEQSAARLVPPGPRLSAREAAAEVSALRDAAHASVDHVHRITGLEAAAGLGAGSEAGNSDTFIVDRATWAKANAASFRRLLTPALEEAVAAKPEMVRPGSSTQVFGSAVAGTELGAVLGFLSANVLGQFDPFAPEGGRLMLVAPNVVMLRQELNLEPADFRLWVCLHEQTHRVQFAAAPWLPEHLLGLIGTLSSSTLGAADSLGDRLAEALRHLKEELQQRGEDQDGVSGADDDGESSDGESSDGESSDGGSRDAQAHGGASGPPRNRLIELIGSEEAREAYSQITAVMSLLEGHANHVMDAVDSSIVPSVKTIRRRFQDRGKHRSILERWVRRLLQLDVKARQYTDGQRFVSRVVETVGMERFNQVWESAEHLPTEEELHDPDRWVARMGFAEISAAETPAED</sequence>
<feature type="region of interest" description="Disordered" evidence="1">
    <location>
        <begin position="249"/>
        <end position="298"/>
    </location>
</feature>
<evidence type="ECO:0000256" key="1">
    <source>
        <dbReference type="SAM" id="MobiDB-lite"/>
    </source>
</evidence>
<accession>A0A7Z0K8Y0</accession>
<dbReference type="InterPro" id="IPR042271">
    <property type="entry name" value="Zinicin_2_N"/>
</dbReference>
<dbReference type="Pfam" id="PF10103">
    <property type="entry name" value="Zincin_2"/>
    <property type="match status" value="1"/>
</dbReference>
<dbReference type="SUPFAM" id="SSF55486">
    <property type="entry name" value="Metalloproteases ('zincins'), catalytic domain"/>
    <property type="match status" value="1"/>
</dbReference>
<organism evidence="2 3">
    <name type="scientific">Nesterenkonia xinjiangensis</name>
    <dbReference type="NCBI Taxonomy" id="225327"/>
    <lineage>
        <taxon>Bacteria</taxon>
        <taxon>Bacillati</taxon>
        <taxon>Actinomycetota</taxon>
        <taxon>Actinomycetes</taxon>
        <taxon>Micrococcales</taxon>
        <taxon>Micrococcaceae</taxon>
        <taxon>Nesterenkonia</taxon>
    </lineage>
</organism>
<feature type="region of interest" description="Disordered" evidence="1">
    <location>
        <begin position="1"/>
        <end position="21"/>
    </location>
</feature>
<reference evidence="2 3" key="1">
    <citation type="submission" date="2020-07" db="EMBL/GenBank/DDBJ databases">
        <title>Sequencing the genomes of 1000 actinobacteria strains.</title>
        <authorList>
            <person name="Klenk H.-P."/>
        </authorList>
    </citation>
    <scope>NUCLEOTIDE SEQUENCE [LARGE SCALE GENOMIC DNA]</scope>
    <source>
        <strain evidence="2 3">DSM 15475</strain>
    </source>
</reference>
<dbReference type="InterPro" id="IPR018766">
    <property type="entry name" value="Zinicin_2"/>
</dbReference>
<dbReference type="AlphaFoldDB" id="A0A7Z0K8Y0"/>
<comment type="caution">
    <text evidence="2">The sequence shown here is derived from an EMBL/GenBank/DDBJ whole genome shotgun (WGS) entry which is preliminary data.</text>
</comment>
<dbReference type="RefSeq" id="WP_179541548.1">
    <property type="nucleotide sequence ID" value="NZ_BAAALL010000002.1"/>
</dbReference>
<evidence type="ECO:0000313" key="2">
    <source>
        <dbReference type="EMBL" id="NYJ78169.1"/>
    </source>
</evidence>
<feature type="compositionally biased region" description="Acidic residues" evidence="1">
    <location>
        <begin position="262"/>
        <end position="278"/>
    </location>
</feature>
<dbReference type="Gene3D" id="1.20.150.30">
    <property type="entry name" value="Zincin-like metallopeptidase, N-terminal domain"/>
    <property type="match status" value="1"/>
</dbReference>
<dbReference type="InterPro" id="IPR022454">
    <property type="entry name" value="CHP03883_F420-assoc"/>
</dbReference>